<evidence type="ECO:0000256" key="3">
    <source>
        <dbReference type="ARBA" id="ARBA00006534"/>
    </source>
</evidence>
<dbReference type="EMBL" id="JBHSHD010000013">
    <property type="protein sequence ID" value="MFC4822030.1"/>
    <property type="molecule type" value="Genomic_DNA"/>
</dbReference>
<evidence type="ECO:0000256" key="2">
    <source>
        <dbReference type="ARBA" id="ARBA00002039"/>
    </source>
</evidence>
<evidence type="ECO:0000256" key="9">
    <source>
        <dbReference type="SAM" id="SignalP"/>
    </source>
</evidence>
<evidence type="ECO:0000256" key="1">
    <source>
        <dbReference type="ARBA" id="ARBA00001092"/>
    </source>
</evidence>
<comment type="catalytic activity">
    <reaction evidence="1">
        <text>[L-4-(L-arginin-2-N-yl)aspartate](n) + H2O = [L-4-(L-arginin-2-N-yl)aspartate](n-1) + L-4-(L-arginin-2-N-yl)aspartate</text>
        <dbReference type="Rhea" id="RHEA:12845"/>
        <dbReference type="Rhea" id="RHEA-COMP:13728"/>
        <dbReference type="Rhea" id="RHEA-COMP:13734"/>
        <dbReference type="ChEBI" id="CHEBI:15377"/>
        <dbReference type="ChEBI" id="CHEBI:137986"/>
        <dbReference type="ChEBI" id="CHEBI:137991"/>
        <dbReference type="EC" id="3.4.15.6"/>
    </reaction>
</comment>
<organism evidence="10 11">
    <name type="scientific">Dokdonella ginsengisoli</name>
    <dbReference type="NCBI Taxonomy" id="363846"/>
    <lineage>
        <taxon>Bacteria</taxon>
        <taxon>Pseudomonadati</taxon>
        <taxon>Pseudomonadota</taxon>
        <taxon>Gammaproteobacteria</taxon>
        <taxon>Lysobacterales</taxon>
        <taxon>Rhodanobacteraceae</taxon>
        <taxon>Dokdonella</taxon>
    </lineage>
</organism>
<sequence length="365" mass="38474">MRSPVIAALLCLICATVAPAAVADGAPKARDYRDRNFDYFVSGDPSAPRAAHTEFGLALMGGGGNPDAAYRFIAQRAGGGHIVILRAVGDDSFDPDDGNYGRSFMKEWGPVASAETIVFHNRQASSDPRVIAALKNADGIFLAGGDQSNYIRYWKGTPVQEALDAHVAANRPIGGSSAGLAVLGRYSYGALDGGSMESKVALADPFDQGVTLERDFLHFRFLEDVITDTHFSQRHRLGRLIAFLARLRAEDAGSRAGKLLGIGVDEKTALLIGADGVGRLAAGSPGSAWIVLPQKAAKSLTAGKPLSIADVRLVRLDGQGSIDLKTRRVQQPAADFAVSIEGGRLIGDSPAAAILTRDQPEPGEN</sequence>
<feature type="signal peptide" evidence="9">
    <location>
        <begin position="1"/>
        <end position="20"/>
    </location>
</feature>
<evidence type="ECO:0000313" key="10">
    <source>
        <dbReference type="EMBL" id="MFC4822030.1"/>
    </source>
</evidence>
<dbReference type="PANTHER" id="PTHR36175:SF1">
    <property type="entry name" value="CYANOPHYCINASE"/>
    <property type="match status" value="1"/>
</dbReference>
<comment type="caution">
    <text evidence="10">The sequence shown here is derived from an EMBL/GenBank/DDBJ whole genome shotgun (WGS) entry which is preliminary data.</text>
</comment>
<accession>A0ABV9QY93</accession>
<name>A0ABV9QY93_9GAMM</name>
<feature type="chain" id="PRO_5046595819" description="Cyanophycinase" evidence="9">
    <location>
        <begin position="21"/>
        <end position="365"/>
    </location>
</feature>
<evidence type="ECO:0000313" key="11">
    <source>
        <dbReference type="Proteomes" id="UP001595886"/>
    </source>
</evidence>
<gene>
    <name evidence="10" type="ORF">ACFO6Q_17025</name>
</gene>
<dbReference type="SUPFAM" id="SSF52317">
    <property type="entry name" value="Class I glutamine amidotransferase-like"/>
    <property type="match status" value="1"/>
</dbReference>
<evidence type="ECO:0000256" key="7">
    <source>
        <dbReference type="ARBA" id="ARBA00022801"/>
    </source>
</evidence>
<evidence type="ECO:0000256" key="4">
    <source>
        <dbReference type="ARBA" id="ARBA00013115"/>
    </source>
</evidence>
<dbReference type="Proteomes" id="UP001595886">
    <property type="component" value="Unassembled WGS sequence"/>
</dbReference>
<keyword evidence="8" id="KW-0720">Serine protease</keyword>
<comment type="similarity">
    <text evidence="3">Belongs to the peptidase S51 family.</text>
</comment>
<dbReference type="InterPro" id="IPR005320">
    <property type="entry name" value="Peptidase_S51"/>
</dbReference>
<comment type="function">
    <text evidence="2">Exopeptidase that catalyzes the hydrolytic cleavage of multi-L-arginyl-poly-L-aspartic acid (cyanophycin; a water-insoluble reserve polymer) into aspartate-arginine dipeptides.</text>
</comment>
<reference evidence="11" key="1">
    <citation type="journal article" date="2019" name="Int. J. Syst. Evol. Microbiol.">
        <title>The Global Catalogue of Microorganisms (GCM) 10K type strain sequencing project: providing services to taxonomists for standard genome sequencing and annotation.</title>
        <authorList>
            <consortium name="The Broad Institute Genomics Platform"/>
            <consortium name="The Broad Institute Genome Sequencing Center for Infectious Disease"/>
            <person name="Wu L."/>
            <person name="Ma J."/>
        </authorList>
    </citation>
    <scope>NUCLEOTIDE SEQUENCE [LARGE SCALE GENOMIC DNA]</scope>
    <source>
        <strain evidence="11">CCUG 30340</strain>
    </source>
</reference>
<evidence type="ECO:0000256" key="6">
    <source>
        <dbReference type="ARBA" id="ARBA00022670"/>
    </source>
</evidence>
<dbReference type="GO" id="GO:0008241">
    <property type="term" value="F:peptidyl-dipeptidase activity"/>
    <property type="evidence" value="ECO:0007669"/>
    <property type="project" value="UniProtKB-EC"/>
</dbReference>
<proteinExistence type="inferred from homology"/>
<dbReference type="InterPro" id="IPR011811">
    <property type="entry name" value="Peptidase_S51_cyanophycinase"/>
</dbReference>
<keyword evidence="6" id="KW-0645">Protease</keyword>
<evidence type="ECO:0000256" key="5">
    <source>
        <dbReference type="ARBA" id="ARBA00015719"/>
    </source>
</evidence>
<dbReference type="RefSeq" id="WP_380022312.1">
    <property type="nucleotide sequence ID" value="NZ_JBHSHD010000013.1"/>
</dbReference>
<dbReference type="EC" id="3.4.15.6" evidence="4"/>
<dbReference type="PANTHER" id="PTHR36175">
    <property type="entry name" value="CYANOPHYCINASE"/>
    <property type="match status" value="1"/>
</dbReference>
<dbReference type="CDD" id="cd03145">
    <property type="entry name" value="GAT1_cyanophycinase"/>
    <property type="match status" value="1"/>
</dbReference>
<keyword evidence="10" id="KW-0121">Carboxypeptidase</keyword>
<dbReference type="GO" id="GO:0004180">
    <property type="term" value="F:carboxypeptidase activity"/>
    <property type="evidence" value="ECO:0007669"/>
    <property type="project" value="UniProtKB-KW"/>
</dbReference>
<evidence type="ECO:0000256" key="8">
    <source>
        <dbReference type="ARBA" id="ARBA00022825"/>
    </source>
</evidence>
<keyword evidence="7 10" id="KW-0378">Hydrolase</keyword>
<dbReference type="PIRSF" id="PIRSF032067">
    <property type="entry name" value="Cyanophycinase"/>
    <property type="match status" value="1"/>
</dbReference>
<protein>
    <recommendedName>
        <fullName evidence="5">Cyanophycinase</fullName>
        <ecNumber evidence="4">3.4.15.6</ecNumber>
    </recommendedName>
</protein>
<dbReference type="Pfam" id="PF03575">
    <property type="entry name" value="Peptidase_S51"/>
    <property type="match status" value="1"/>
</dbReference>
<keyword evidence="9" id="KW-0732">Signal</keyword>
<dbReference type="InterPro" id="IPR029062">
    <property type="entry name" value="Class_I_gatase-like"/>
</dbReference>
<dbReference type="Gene3D" id="3.40.50.880">
    <property type="match status" value="1"/>
</dbReference>
<keyword evidence="11" id="KW-1185">Reference proteome</keyword>